<dbReference type="AlphaFoldDB" id="A0A0F9CF02"/>
<accession>A0A0F9CF02</accession>
<proteinExistence type="predicted"/>
<comment type="caution">
    <text evidence="1">The sequence shown here is derived from an EMBL/GenBank/DDBJ whole genome shotgun (WGS) entry which is preliminary data.</text>
</comment>
<gene>
    <name evidence="1" type="ORF">LCGC14_2618050</name>
</gene>
<dbReference type="EMBL" id="LAZR01044607">
    <property type="protein sequence ID" value="KKL04241.1"/>
    <property type="molecule type" value="Genomic_DNA"/>
</dbReference>
<sequence length="71" mass="8427">MKYQWKKRQKGNAEKVAKYIESLGQNVTPEMLVKKAKAKRSIIHDYFEWNDTAAAKRYRIIQARDLLQSIE</sequence>
<protein>
    <submittedName>
        <fullName evidence="1">Uncharacterized protein</fullName>
    </submittedName>
</protein>
<feature type="non-terminal residue" evidence="1">
    <location>
        <position position="71"/>
    </location>
</feature>
<evidence type="ECO:0000313" key="1">
    <source>
        <dbReference type="EMBL" id="KKL04241.1"/>
    </source>
</evidence>
<reference evidence="1" key="1">
    <citation type="journal article" date="2015" name="Nature">
        <title>Complex archaea that bridge the gap between prokaryotes and eukaryotes.</title>
        <authorList>
            <person name="Spang A."/>
            <person name="Saw J.H."/>
            <person name="Jorgensen S.L."/>
            <person name="Zaremba-Niedzwiedzka K."/>
            <person name="Martijn J."/>
            <person name="Lind A.E."/>
            <person name="van Eijk R."/>
            <person name="Schleper C."/>
            <person name="Guy L."/>
            <person name="Ettema T.J."/>
        </authorList>
    </citation>
    <scope>NUCLEOTIDE SEQUENCE</scope>
</reference>
<name>A0A0F9CF02_9ZZZZ</name>
<organism evidence="1">
    <name type="scientific">marine sediment metagenome</name>
    <dbReference type="NCBI Taxonomy" id="412755"/>
    <lineage>
        <taxon>unclassified sequences</taxon>
        <taxon>metagenomes</taxon>
        <taxon>ecological metagenomes</taxon>
    </lineage>
</organism>